<protein>
    <submittedName>
        <fullName evidence="4">Phosphatidylinositol 3-/4-kinase</fullName>
    </submittedName>
</protein>
<dbReference type="Gene3D" id="3.60.21.10">
    <property type="match status" value="1"/>
</dbReference>
<dbReference type="AlphaFoldDB" id="A0A562LSS3"/>
<comment type="caution">
    <text evidence="4">The sequence shown here is derived from an EMBL/GenBank/DDBJ whole genome shotgun (WGS) entry which is preliminary data.</text>
</comment>
<evidence type="ECO:0000256" key="1">
    <source>
        <dbReference type="SAM" id="SignalP"/>
    </source>
</evidence>
<dbReference type="Pfam" id="PF00149">
    <property type="entry name" value="Metallophos"/>
    <property type="match status" value="1"/>
</dbReference>
<dbReference type="InterPro" id="IPR004843">
    <property type="entry name" value="Calcineurin-like_PHP"/>
</dbReference>
<name>A0A562LSS3_9GAMM</name>
<evidence type="ECO:0000259" key="3">
    <source>
        <dbReference type="Pfam" id="PF00454"/>
    </source>
</evidence>
<dbReference type="Pfam" id="PF00454">
    <property type="entry name" value="PI3_PI4_kinase"/>
    <property type="match status" value="1"/>
</dbReference>
<feature type="domain" description="Calcineurin-like phosphoesterase" evidence="2">
    <location>
        <begin position="42"/>
        <end position="317"/>
    </location>
</feature>
<dbReference type="InterPro" id="IPR000403">
    <property type="entry name" value="PI3/4_kinase_cat_dom"/>
</dbReference>
<proteinExistence type="predicted"/>
<dbReference type="GO" id="GO:0016301">
    <property type="term" value="F:kinase activity"/>
    <property type="evidence" value="ECO:0007669"/>
    <property type="project" value="UniProtKB-KW"/>
</dbReference>
<dbReference type="PANTHER" id="PTHR46546">
    <property type="entry name" value="SHEWANELLA-LIKE PROTEIN PHOSPHATASE 1"/>
    <property type="match status" value="1"/>
</dbReference>
<accession>A0A562LSS3</accession>
<feature type="signal peptide" evidence="1">
    <location>
        <begin position="1"/>
        <end position="32"/>
    </location>
</feature>
<gene>
    <name evidence="4" type="ORF">IP93_01742</name>
</gene>
<keyword evidence="5" id="KW-1185">Reference proteome</keyword>
<keyword evidence="1" id="KW-0732">Signal</keyword>
<dbReference type="EMBL" id="VLKP01000006">
    <property type="protein sequence ID" value="TWI10652.1"/>
    <property type="molecule type" value="Genomic_DNA"/>
</dbReference>
<dbReference type="PANTHER" id="PTHR46546:SF4">
    <property type="entry name" value="SHEWANELLA-LIKE PROTEIN PHOSPHATASE 1"/>
    <property type="match status" value="1"/>
</dbReference>
<dbReference type="Proteomes" id="UP000316471">
    <property type="component" value="Unassembled WGS sequence"/>
</dbReference>
<reference evidence="4 5" key="1">
    <citation type="journal article" date="2015" name="Stand. Genomic Sci.">
        <title>Genomic Encyclopedia of Bacterial and Archaeal Type Strains, Phase III: the genomes of soil and plant-associated and newly described type strains.</title>
        <authorList>
            <person name="Whitman W.B."/>
            <person name="Woyke T."/>
            <person name="Klenk H.P."/>
            <person name="Zhou Y."/>
            <person name="Lilburn T.G."/>
            <person name="Beck B.J."/>
            <person name="De Vos P."/>
            <person name="Vandamme P."/>
            <person name="Eisen J.A."/>
            <person name="Garrity G."/>
            <person name="Hugenholtz P."/>
            <person name="Kyrpides N.C."/>
        </authorList>
    </citation>
    <scope>NUCLEOTIDE SEQUENCE [LARGE SCALE GENOMIC DNA]</scope>
    <source>
        <strain evidence="4 5">CGMCC 1.10136</strain>
    </source>
</reference>
<keyword evidence="4" id="KW-0808">Transferase</keyword>
<dbReference type="InterPro" id="IPR029052">
    <property type="entry name" value="Metallo-depent_PP-like"/>
</dbReference>
<dbReference type="GO" id="GO:0016787">
    <property type="term" value="F:hydrolase activity"/>
    <property type="evidence" value="ECO:0007669"/>
    <property type="project" value="InterPro"/>
</dbReference>
<sequence>MCPSSLSKARCPRACAWLCGALAALAALSASAQSYRFSNVDRVVAIGDVHGAYPEFVQVLEGTGLVDANLHWIGGRTHLVQNGDVFSRGDQALKVVELLMRLQGEAAAAGGAVHPLLGNHEVMSLTGDLRYISPGEFATYATADGAARDHAIGARDGYLERMQALAPEGRIGRWLLQRPVMITINDDLFVHGGVSDKLAGQTLEQVNANAIRDVRAFAAGWQALINGGAIKATDDFDHILAVAKALAVTPADPLVPPSPLQGHAQAITAAVKGLPFQSDGPVWYRGSSLCHPYTETEVARAALRSLGAQRVVVGHTPTLDHHVSLRLERQVARIDTGMNRAVYEGRPAALVIEQGRMRAFHAGEGLAEPRVEDHREWSRPHGMSDAQLEEFLLNAPVIQDETLDLGVTKPRRLTLERGGTRLRAVFKHFDSDPAIRPSGRWERRFDRADRYQYEIAAYKLDRLLGLQMVPVSVQRRVDGVQGLVQYWVEDAHNETDRIQQKLQYDSDCSFVRQHQLINVFDVLVHNLDRNTGNILYDRDWQVWMIDHTRAFSTEQGRPPELRKVPIVVSPQMRAALETVTEARLAPLAPYLHIRQIRALVSRAQALRGAP</sequence>
<feature type="domain" description="PI3K/PI4K catalytic" evidence="3">
    <location>
        <begin position="508"/>
        <end position="580"/>
    </location>
</feature>
<feature type="chain" id="PRO_5021760528" evidence="1">
    <location>
        <begin position="33"/>
        <end position="610"/>
    </location>
</feature>
<evidence type="ECO:0000313" key="5">
    <source>
        <dbReference type="Proteomes" id="UP000316471"/>
    </source>
</evidence>
<keyword evidence="4" id="KW-0418">Kinase</keyword>
<dbReference type="SUPFAM" id="SSF56300">
    <property type="entry name" value="Metallo-dependent phosphatases"/>
    <property type="match status" value="1"/>
</dbReference>
<evidence type="ECO:0000313" key="4">
    <source>
        <dbReference type="EMBL" id="TWI10652.1"/>
    </source>
</evidence>
<evidence type="ECO:0000259" key="2">
    <source>
        <dbReference type="Pfam" id="PF00149"/>
    </source>
</evidence>
<organism evidence="4 5">
    <name type="scientific">Aerolutibacter ruishenii</name>
    <dbReference type="NCBI Taxonomy" id="686800"/>
    <lineage>
        <taxon>Bacteria</taxon>
        <taxon>Pseudomonadati</taxon>
        <taxon>Pseudomonadota</taxon>
        <taxon>Gammaproteobacteria</taxon>
        <taxon>Lysobacterales</taxon>
        <taxon>Lysobacteraceae</taxon>
        <taxon>Aerolutibacter</taxon>
    </lineage>
</organism>